<dbReference type="InterPro" id="IPR010642">
    <property type="entry name" value="Invasion_prot_B"/>
</dbReference>
<proteinExistence type="predicted"/>
<reference evidence="2" key="1">
    <citation type="submission" date="2020-01" db="EMBL/GenBank/DDBJ databases">
        <authorList>
            <person name="Rat A."/>
        </authorList>
    </citation>
    <scope>NUCLEOTIDE SEQUENCE</scope>
    <source>
        <strain evidence="2">LMG 28251</strain>
    </source>
</reference>
<evidence type="ECO:0000313" key="3">
    <source>
        <dbReference type="Proteomes" id="UP001196068"/>
    </source>
</evidence>
<dbReference type="Pfam" id="PF06776">
    <property type="entry name" value="IalB"/>
    <property type="match status" value="1"/>
</dbReference>
<evidence type="ECO:0008006" key="4">
    <source>
        <dbReference type="Google" id="ProtNLM"/>
    </source>
</evidence>
<comment type="caution">
    <text evidence="2">The sequence shown here is derived from an EMBL/GenBank/DDBJ whole genome shotgun (WGS) entry which is preliminary data.</text>
</comment>
<feature type="chain" id="PRO_5042005323" description="Mlr4354 like protein" evidence="1">
    <location>
        <begin position="22"/>
        <end position="167"/>
    </location>
</feature>
<dbReference type="Gene3D" id="2.60.40.1880">
    <property type="entry name" value="Invasion associated locus B (IalB) protein"/>
    <property type="match status" value="1"/>
</dbReference>
<accession>A0AAF1JWN7</accession>
<sequence length="167" mass="17799">MQKPIGILALCGALLAWPVLAQTAAQPRRLGNFQDWTAAVHQERGQKVCYAFARASRSDPQRAGVLLLVTHRPGSRDQVALRAGYAYPRNAEATVTIGDTPLRFYTAADSAFARDGRAAVAAFRNGREAAARGPAASGRGQVSDVFPLAGFSAAYDAISRECPAARR</sequence>
<keyword evidence="1" id="KW-0732">Signal</keyword>
<name>A0AAF1JWN7_9PROT</name>
<gene>
    <name evidence="2" type="ORF">GXW79_09855</name>
</gene>
<keyword evidence="3" id="KW-1185">Reference proteome</keyword>
<dbReference type="AlphaFoldDB" id="A0AAF1JWN7"/>
<protein>
    <recommendedName>
        <fullName evidence="4">Mlr4354 like protein</fullName>
    </recommendedName>
</protein>
<dbReference type="RefSeq" id="WP_211874215.1">
    <property type="nucleotide sequence ID" value="NZ_JAAEDH010000009.1"/>
</dbReference>
<feature type="signal peptide" evidence="1">
    <location>
        <begin position="1"/>
        <end position="21"/>
    </location>
</feature>
<dbReference type="Proteomes" id="UP001196068">
    <property type="component" value="Unassembled WGS sequence"/>
</dbReference>
<dbReference type="InterPro" id="IPR038696">
    <property type="entry name" value="IalB_sf"/>
</dbReference>
<reference evidence="2" key="2">
    <citation type="journal article" date="2021" name="Syst. Appl. Microbiol.">
        <title>Roseomonas hellenica sp. nov., isolated from roots of wild-growing Alkanna tinctoria.</title>
        <authorList>
            <person name="Rat A."/>
            <person name="Naranjo H.D."/>
            <person name="Lebbe L."/>
            <person name="Cnockaert M."/>
            <person name="Krigas N."/>
            <person name="Grigoriadou K."/>
            <person name="Maloupa E."/>
            <person name="Willems A."/>
        </authorList>
    </citation>
    <scope>NUCLEOTIDE SEQUENCE</scope>
    <source>
        <strain evidence="2">LMG 28251</strain>
    </source>
</reference>
<evidence type="ECO:0000313" key="2">
    <source>
        <dbReference type="EMBL" id="MBR0655387.1"/>
    </source>
</evidence>
<dbReference type="EMBL" id="JAAEDH010000009">
    <property type="protein sequence ID" value="MBR0655387.1"/>
    <property type="molecule type" value="Genomic_DNA"/>
</dbReference>
<organism evidence="2 3">
    <name type="scientific">Plastoroseomonas arctica</name>
    <dbReference type="NCBI Taxonomy" id="1509237"/>
    <lineage>
        <taxon>Bacteria</taxon>
        <taxon>Pseudomonadati</taxon>
        <taxon>Pseudomonadota</taxon>
        <taxon>Alphaproteobacteria</taxon>
        <taxon>Acetobacterales</taxon>
        <taxon>Acetobacteraceae</taxon>
        <taxon>Plastoroseomonas</taxon>
    </lineage>
</organism>
<evidence type="ECO:0000256" key="1">
    <source>
        <dbReference type="SAM" id="SignalP"/>
    </source>
</evidence>